<gene>
    <name evidence="1" type="ORF">AVEN_34166_1</name>
</gene>
<dbReference type="AlphaFoldDB" id="A0A4Y2P6I2"/>
<sequence>MSKQAQLDGIADAGQKLGRTAWRCSSTTCRILNRPKPASPEHSALILRPVKKFRHKLQTCFIRRASPKHRGSSPEGMNGLSQTAVLNFTSIH</sequence>
<accession>A0A4Y2P6I2</accession>
<keyword evidence="2" id="KW-1185">Reference proteome</keyword>
<evidence type="ECO:0000313" key="1">
    <source>
        <dbReference type="EMBL" id="GBN47518.1"/>
    </source>
</evidence>
<evidence type="ECO:0000313" key="2">
    <source>
        <dbReference type="Proteomes" id="UP000499080"/>
    </source>
</evidence>
<reference evidence="1 2" key="1">
    <citation type="journal article" date="2019" name="Sci. Rep.">
        <title>Orb-weaving spider Araneus ventricosus genome elucidates the spidroin gene catalogue.</title>
        <authorList>
            <person name="Kono N."/>
            <person name="Nakamura H."/>
            <person name="Ohtoshi R."/>
            <person name="Moran D.A.P."/>
            <person name="Shinohara A."/>
            <person name="Yoshida Y."/>
            <person name="Fujiwara M."/>
            <person name="Mori M."/>
            <person name="Tomita M."/>
            <person name="Arakawa K."/>
        </authorList>
    </citation>
    <scope>NUCLEOTIDE SEQUENCE [LARGE SCALE GENOMIC DNA]</scope>
</reference>
<name>A0A4Y2P6I2_ARAVE</name>
<protein>
    <submittedName>
        <fullName evidence="1">Uncharacterized protein</fullName>
    </submittedName>
</protein>
<dbReference type="EMBL" id="BGPR01010692">
    <property type="protein sequence ID" value="GBN47518.1"/>
    <property type="molecule type" value="Genomic_DNA"/>
</dbReference>
<dbReference type="Proteomes" id="UP000499080">
    <property type="component" value="Unassembled WGS sequence"/>
</dbReference>
<comment type="caution">
    <text evidence="1">The sequence shown here is derived from an EMBL/GenBank/DDBJ whole genome shotgun (WGS) entry which is preliminary data.</text>
</comment>
<organism evidence="1 2">
    <name type="scientific">Araneus ventricosus</name>
    <name type="common">Orbweaver spider</name>
    <name type="synonym">Epeira ventricosa</name>
    <dbReference type="NCBI Taxonomy" id="182803"/>
    <lineage>
        <taxon>Eukaryota</taxon>
        <taxon>Metazoa</taxon>
        <taxon>Ecdysozoa</taxon>
        <taxon>Arthropoda</taxon>
        <taxon>Chelicerata</taxon>
        <taxon>Arachnida</taxon>
        <taxon>Araneae</taxon>
        <taxon>Araneomorphae</taxon>
        <taxon>Entelegynae</taxon>
        <taxon>Araneoidea</taxon>
        <taxon>Araneidae</taxon>
        <taxon>Araneus</taxon>
    </lineage>
</organism>
<proteinExistence type="predicted"/>